<feature type="compositionally biased region" description="Basic and acidic residues" evidence="1">
    <location>
        <begin position="31"/>
        <end position="56"/>
    </location>
</feature>
<keyword evidence="4" id="KW-1185">Reference proteome</keyword>
<dbReference type="PROSITE" id="PS51677">
    <property type="entry name" value="NODB"/>
    <property type="match status" value="1"/>
</dbReference>
<feature type="region of interest" description="Disordered" evidence="1">
    <location>
        <begin position="26"/>
        <end position="56"/>
    </location>
</feature>
<organism evidence="3 4">
    <name type="scientific">Metabacillus herbersteinensis</name>
    <dbReference type="NCBI Taxonomy" id="283816"/>
    <lineage>
        <taxon>Bacteria</taxon>
        <taxon>Bacillati</taxon>
        <taxon>Bacillota</taxon>
        <taxon>Bacilli</taxon>
        <taxon>Bacillales</taxon>
        <taxon>Bacillaceae</taxon>
        <taxon>Metabacillus</taxon>
    </lineage>
</organism>
<dbReference type="EMBL" id="JBHLVO010000042">
    <property type="protein sequence ID" value="MFC0274665.1"/>
    <property type="molecule type" value="Genomic_DNA"/>
</dbReference>
<gene>
    <name evidence="3" type="ORF">ACFFIX_25395</name>
</gene>
<dbReference type="InterPro" id="IPR050248">
    <property type="entry name" value="Polysacc_deacetylase_ArnD"/>
</dbReference>
<dbReference type="RefSeq" id="WP_378939143.1">
    <property type="nucleotide sequence ID" value="NZ_JBHLVO010000042.1"/>
</dbReference>
<protein>
    <submittedName>
        <fullName evidence="3">Polysaccharide deacetylase family protein</fullName>
    </submittedName>
</protein>
<dbReference type="PANTHER" id="PTHR10587:SF125">
    <property type="entry name" value="POLYSACCHARIDE DEACETYLASE YHEN-RELATED"/>
    <property type="match status" value="1"/>
</dbReference>
<proteinExistence type="predicted"/>
<evidence type="ECO:0000313" key="3">
    <source>
        <dbReference type="EMBL" id="MFC0274665.1"/>
    </source>
</evidence>
<evidence type="ECO:0000313" key="4">
    <source>
        <dbReference type="Proteomes" id="UP001589854"/>
    </source>
</evidence>
<name>A0ABV6GLU4_9BACI</name>
<evidence type="ECO:0000259" key="2">
    <source>
        <dbReference type="PROSITE" id="PS51677"/>
    </source>
</evidence>
<dbReference type="Pfam" id="PF01522">
    <property type="entry name" value="Polysacc_deac_1"/>
    <property type="match status" value="1"/>
</dbReference>
<comment type="caution">
    <text evidence="3">The sequence shown here is derived from an EMBL/GenBank/DDBJ whole genome shotgun (WGS) entry which is preliminary data.</text>
</comment>
<dbReference type="SUPFAM" id="SSF88713">
    <property type="entry name" value="Glycoside hydrolase/deacetylase"/>
    <property type="match status" value="1"/>
</dbReference>
<sequence>MEFFRIAAILLAFISLCSGCNVQTASNQEKQNGENKERIAEDSDQNKQEFESENDNKEIVEKQDDIELKEVVTEAVVSLQPTYELNAANWSIKPISGETNKKVVLLTIDDAPDRYSLKMAKTLKAAGVSAIFFVNGHFIQSDEKKAILKEIYDMGFAIGNHTMTHSNLNDLSEEEQFKEIVELNNQIELIIGERPRFYRAPFGSNTEYSKELAEKEGMLLMNWTYGYDWEKDYLSKDALTDIMVNTPYLTDGANLLMHDREWTYEALRGIVKGLQEKGYTIVDPNLIKTPK</sequence>
<accession>A0ABV6GLU4</accession>
<reference evidence="3 4" key="1">
    <citation type="submission" date="2024-09" db="EMBL/GenBank/DDBJ databases">
        <authorList>
            <person name="Sun Q."/>
            <person name="Mori K."/>
        </authorList>
    </citation>
    <scope>NUCLEOTIDE SEQUENCE [LARGE SCALE GENOMIC DNA]</scope>
    <source>
        <strain evidence="3 4">CCM 7228</strain>
    </source>
</reference>
<dbReference type="Proteomes" id="UP001589854">
    <property type="component" value="Unassembled WGS sequence"/>
</dbReference>
<dbReference type="Gene3D" id="3.20.20.370">
    <property type="entry name" value="Glycoside hydrolase/deacetylase"/>
    <property type="match status" value="1"/>
</dbReference>
<dbReference type="PANTHER" id="PTHR10587">
    <property type="entry name" value="GLYCOSYL TRANSFERASE-RELATED"/>
    <property type="match status" value="1"/>
</dbReference>
<dbReference type="InterPro" id="IPR011330">
    <property type="entry name" value="Glyco_hydro/deAcase_b/a-brl"/>
</dbReference>
<dbReference type="CDD" id="cd10917">
    <property type="entry name" value="CE4_NodB_like_6s_7s"/>
    <property type="match status" value="1"/>
</dbReference>
<dbReference type="InterPro" id="IPR002509">
    <property type="entry name" value="NODB_dom"/>
</dbReference>
<feature type="domain" description="NodB homology" evidence="2">
    <location>
        <begin position="102"/>
        <end position="282"/>
    </location>
</feature>
<evidence type="ECO:0000256" key="1">
    <source>
        <dbReference type="SAM" id="MobiDB-lite"/>
    </source>
</evidence>